<dbReference type="AlphaFoldDB" id="A0A7S0PIB6"/>
<protein>
    <submittedName>
        <fullName evidence="1">Uncharacterized protein</fullName>
    </submittedName>
</protein>
<gene>
    <name evidence="1" type="ORF">CROE0942_LOCUS17916</name>
</gene>
<sequence length="136" mass="14559">MLDMFANATRAAVRAARVAPRRLAHSEAAAPVDPNAKKVLGFITPHPSYTGAEAVLRGLLPHNWQVVIAVLGTYGVIATIATSGAPPAPPAPEKPDLKTEAVISEVPTLSENPEAWATFMEEEENVVKYFDSLNEE</sequence>
<evidence type="ECO:0000313" key="1">
    <source>
        <dbReference type="EMBL" id="CAD8573534.1"/>
    </source>
</evidence>
<name>A0A7S0PIB6_CAFRO</name>
<reference evidence="1" key="1">
    <citation type="submission" date="2021-01" db="EMBL/GenBank/DDBJ databases">
        <authorList>
            <person name="Corre E."/>
            <person name="Pelletier E."/>
            <person name="Niang G."/>
            <person name="Scheremetjew M."/>
            <person name="Finn R."/>
            <person name="Kale V."/>
            <person name="Holt S."/>
            <person name="Cochrane G."/>
            <person name="Meng A."/>
            <person name="Brown T."/>
            <person name="Cohen L."/>
        </authorList>
    </citation>
    <scope>NUCLEOTIDE SEQUENCE</scope>
    <source>
        <strain evidence="1">E4-10</strain>
    </source>
</reference>
<organism evidence="1">
    <name type="scientific">Cafeteria roenbergensis</name>
    <name type="common">Marine flagellate</name>
    <dbReference type="NCBI Taxonomy" id="33653"/>
    <lineage>
        <taxon>Eukaryota</taxon>
        <taxon>Sar</taxon>
        <taxon>Stramenopiles</taxon>
        <taxon>Bigyra</taxon>
        <taxon>Opalozoa</taxon>
        <taxon>Bicosoecida</taxon>
        <taxon>Cafeteriaceae</taxon>
        <taxon>Cafeteria</taxon>
    </lineage>
</organism>
<accession>A0A7S0PIB6</accession>
<proteinExistence type="predicted"/>
<dbReference type="EMBL" id="HBET01026488">
    <property type="protein sequence ID" value="CAD8573534.1"/>
    <property type="molecule type" value="Transcribed_RNA"/>
</dbReference>